<name>A0A1Y2MCY2_EPING</name>
<evidence type="ECO:0000313" key="5">
    <source>
        <dbReference type="EMBL" id="OSS53986.1"/>
    </source>
</evidence>
<reference evidence="5 6" key="1">
    <citation type="journal article" date="2017" name="Genome Announc.">
        <title>Genome sequence of the saprophytic ascomycete Epicoccum nigrum ICMP 19927 strain isolated from New Zealand.</title>
        <authorList>
            <person name="Fokin M."/>
            <person name="Fleetwood D."/>
            <person name="Weir B.S."/>
            <person name="Villas-Boas S.G."/>
        </authorList>
    </citation>
    <scope>NUCLEOTIDE SEQUENCE [LARGE SCALE GENOMIC DNA]</scope>
    <source>
        <strain evidence="5 6">ICMP 19927</strain>
    </source>
</reference>
<feature type="compositionally biased region" description="Pro residues" evidence="4">
    <location>
        <begin position="181"/>
        <end position="197"/>
    </location>
</feature>
<keyword evidence="6" id="KW-1185">Reference proteome</keyword>
<feature type="region of interest" description="Disordered" evidence="4">
    <location>
        <begin position="268"/>
        <end position="304"/>
    </location>
</feature>
<dbReference type="InParanoid" id="A0A1Y2MCY2"/>
<keyword evidence="1" id="KW-0677">Repeat</keyword>
<dbReference type="PANTHER" id="PTHR24198:SF165">
    <property type="entry name" value="ANKYRIN REPEAT-CONTAINING PROTEIN-RELATED"/>
    <property type="match status" value="1"/>
</dbReference>
<dbReference type="Gene3D" id="1.25.40.20">
    <property type="entry name" value="Ankyrin repeat-containing domain"/>
    <property type="match status" value="3"/>
</dbReference>
<feature type="repeat" description="ANK" evidence="3">
    <location>
        <begin position="461"/>
        <end position="493"/>
    </location>
</feature>
<dbReference type="Proteomes" id="UP000193240">
    <property type="component" value="Unassembled WGS sequence"/>
</dbReference>
<dbReference type="InterPro" id="IPR002110">
    <property type="entry name" value="Ankyrin_rpt"/>
</dbReference>
<organism evidence="5 6">
    <name type="scientific">Epicoccum nigrum</name>
    <name type="common">Soil fungus</name>
    <name type="synonym">Epicoccum purpurascens</name>
    <dbReference type="NCBI Taxonomy" id="105696"/>
    <lineage>
        <taxon>Eukaryota</taxon>
        <taxon>Fungi</taxon>
        <taxon>Dikarya</taxon>
        <taxon>Ascomycota</taxon>
        <taxon>Pezizomycotina</taxon>
        <taxon>Dothideomycetes</taxon>
        <taxon>Pleosporomycetidae</taxon>
        <taxon>Pleosporales</taxon>
        <taxon>Pleosporineae</taxon>
        <taxon>Didymellaceae</taxon>
        <taxon>Epicoccum</taxon>
    </lineage>
</organism>
<sequence length="978" mass="107337">MAPPKKETSIQLCQRVTSQGNTISIRMLEYLGTSKNAIPGFEVLANEFIELCRTLWSIEAGLVESAKNPRNAIPVEVTQELDRRFRQVSDEFTVLQQMVTKFVDNDSGKGGGFGRRFRMMFADTDVDKMRTTLSRSRDSLKVSSAMFRWTIGETRADAAMGIGYAGLIAALERINPSKAPSLPPIGPPPETRLPSPPMKDGLSHADNLSAPSRLADRPSLSEMRHTAPHSHSFSPESRHYASERSLRHDEDHGLSPGIVDLHKNWRAPSVRSSDTTGSIRDTMYGNNSNPGRYHSDPVYEDLSSDDSHRSRMMMEEKMAELSVHERYMHESMNSSTKYDSSRFDSPIATSWQPRHQAASKASGGKSAIVNAVEQRKHRVLEQLLDGGARAEPQVEAGMLRTAAQNRDIESLALLLQYGMDCNGFDREGITPLFAATQASCFESAKMLLKHNADVNISAGPSSESPLSLAASENQIDFVQLYLSHGGDVNLIMDNGSTTLVQAMNKIVSPKLVDLLLSSDGDPNAKTGEGTTALFQAIQANRVDLMTVLLDHGANPNLPGPKHPLWPSTYKPKALALLLARGADTKKTPGVMELASSLKKLESIKILIEAGVSPNLRKDGVYTPLCSAIRDDSREIVTYLLENGADPNFNASEYPAFKCITHKRIHYLPQLVEAGVDLNSPKGIMETAVQFNDKEAMVFLFDHNVNPNDRTIEGNTALTTAIREGRSELVDLLLSRGADPAVRGQDWPLCMAVKQPAILKKLLGATPNPRAFRGVIEMAVVANQLESIKLLLAAGVSVEDKNCGVFSPLTTAIREDRKDIVRYLLDVANADINAPGEHLPIVKALRRYHGDAEILTMLLSRGADINKMHRGWNGVLQAFENGDAQILKMMIDMGGSVDLQAIDESGRPVIDIVTERGWEEGLALLFPNATPATKARQDEHRKTFSISDWKWMSASLERTGRYSSSDDIRTVSSGCIPGV</sequence>
<feature type="repeat" description="ANK" evidence="3">
    <location>
        <begin position="619"/>
        <end position="651"/>
    </location>
</feature>
<feature type="compositionally biased region" description="Basic and acidic residues" evidence="4">
    <location>
        <begin position="236"/>
        <end position="252"/>
    </location>
</feature>
<dbReference type="PROSITE" id="PS50088">
    <property type="entry name" value="ANK_REPEAT"/>
    <property type="match status" value="5"/>
</dbReference>
<evidence type="ECO:0000256" key="2">
    <source>
        <dbReference type="ARBA" id="ARBA00023043"/>
    </source>
</evidence>
<accession>A0A1Y2MCY2</accession>
<feature type="compositionally biased region" description="Polar residues" evidence="4">
    <location>
        <begin position="270"/>
        <end position="290"/>
    </location>
</feature>
<dbReference type="InterPro" id="IPR036770">
    <property type="entry name" value="Ankyrin_rpt-contain_sf"/>
</dbReference>
<protein>
    <submittedName>
        <fullName evidence="5">Uncharacterized protein</fullName>
    </submittedName>
</protein>
<feature type="repeat" description="ANK" evidence="3">
    <location>
        <begin position="712"/>
        <end position="744"/>
    </location>
</feature>
<dbReference type="AlphaFoldDB" id="A0A1Y2MCY2"/>
<feature type="region of interest" description="Disordered" evidence="4">
    <location>
        <begin position="179"/>
        <end position="252"/>
    </location>
</feature>
<evidence type="ECO:0000313" key="6">
    <source>
        <dbReference type="Proteomes" id="UP000193240"/>
    </source>
</evidence>
<gene>
    <name evidence="5" type="ORF">B5807_01439</name>
</gene>
<proteinExistence type="predicted"/>
<dbReference type="OMA" id="PNKVYRG"/>
<dbReference type="SUPFAM" id="SSF48403">
    <property type="entry name" value="Ankyrin repeat"/>
    <property type="match status" value="2"/>
</dbReference>
<keyword evidence="2 3" id="KW-0040">ANK repeat</keyword>
<dbReference type="PANTHER" id="PTHR24198">
    <property type="entry name" value="ANKYRIN REPEAT AND PROTEIN KINASE DOMAIN-CONTAINING PROTEIN"/>
    <property type="match status" value="1"/>
</dbReference>
<dbReference type="Pfam" id="PF12796">
    <property type="entry name" value="Ank_2"/>
    <property type="match status" value="4"/>
</dbReference>
<dbReference type="PROSITE" id="PS50297">
    <property type="entry name" value="ANK_REP_REGION"/>
    <property type="match status" value="4"/>
</dbReference>
<evidence type="ECO:0000256" key="4">
    <source>
        <dbReference type="SAM" id="MobiDB-lite"/>
    </source>
</evidence>
<feature type="repeat" description="ANK" evidence="3">
    <location>
        <begin position="528"/>
        <end position="560"/>
    </location>
</feature>
<dbReference type="SMART" id="SM00248">
    <property type="entry name" value="ANK"/>
    <property type="match status" value="12"/>
</dbReference>
<evidence type="ECO:0000256" key="1">
    <source>
        <dbReference type="ARBA" id="ARBA00022737"/>
    </source>
</evidence>
<evidence type="ECO:0000256" key="3">
    <source>
        <dbReference type="PROSITE-ProRule" id="PRU00023"/>
    </source>
</evidence>
<dbReference type="EMBL" id="KZ107838">
    <property type="protein sequence ID" value="OSS53986.1"/>
    <property type="molecule type" value="Genomic_DNA"/>
</dbReference>
<feature type="repeat" description="ANK" evidence="3">
    <location>
        <begin position="427"/>
        <end position="459"/>
    </location>
</feature>